<feature type="domain" description="Extensin-like C-terminal" evidence="1">
    <location>
        <begin position="134"/>
        <end position="209"/>
    </location>
</feature>
<evidence type="ECO:0000259" key="1">
    <source>
        <dbReference type="Pfam" id="PF06904"/>
    </source>
</evidence>
<organism evidence="2">
    <name type="scientific">uncultured Friedmanniella sp</name>
    <dbReference type="NCBI Taxonomy" id="335381"/>
    <lineage>
        <taxon>Bacteria</taxon>
        <taxon>Bacillati</taxon>
        <taxon>Actinomycetota</taxon>
        <taxon>Actinomycetes</taxon>
        <taxon>Propionibacteriales</taxon>
        <taxon>Nocardioidaceae</taxon>
        <taxon>Friedmanniella</taxon>
        <taxon>environmental samples</taxon>
    </lineage>
</organism>
<protein>
    <recommendedName>
        <fullName evidence="1">Extensin-like C-terminal domain-containing protein</fullName>
    </recommendedName>
</protein>
<reference evidence="2" key="1">
    <citation type="submission" date="2020-02" db="EMBL/GenBank/DDBJ databases">
        <authorList>
            <person name="Meier V. D."/>
        </authorList>
    </citation>
    <scope>NUCLEOTIDE SEQUENCE</scope>
    <source>
        <strain evidence="2">AVDCRST_MAG48</strain>
    </source>
</reference>
<proteinExistence type="predicted"/>
<dbReference type="Pfam" id="PF06904">
    <property type="entry name" value="Extensin-like_C"/>
    <property type="match status" value="1"/>
</dbReference>
<feature type="non-terminal residue" evidence="2">
    <location>
        <position position="1"/>
    </location>
</feature>
<dbReference type="InterPro" id="IPR009683">
    <property type="entry name" value="Extensin-like_C"/>
</dbReference>
<dbReference type="AlphaFoldDB" id="A0A6J4L5L3"/>
<gene>
    <name evidence="2" type="ORF">AVDCRST_MAG48-2735</name>
</gene>
<dbReference type="EMBL" id="CADCTS010000392">
    <property type="protein sequence ID" value="CAA9322771.1"/>
    <property type="molecule type" value="Genomic_DNA"/>
</dbReference>
<accession>A0A6J4L5L3</accession>
<sequence>RRGARSGRSAAWAAPYPGRVPDPLTRRHLLGLGAGLAIAGAAGCGAVPDLGGGVAERWESATCVPRSALESHRTLAGLPLVYEPDGRRSAFRFDPGFHARLETWADGLAEVLPSPPEELTTYGSWTDGGTACDSWHHAGRAFDLARVRLADGTEVSCRYDRWRTLDGARLDEARRRYWSVAAGLHARFSYVLTYLYDAQHANHVHVDNGRSRDGDPAFSPRSGVQVDVVQAVCRYLWAQPVELTGSWDAATRRAAGTVLDQLGLDDDLQAEGSWTGLMSAAAARGRD</sequence>
<evidence type="ECO:0000313" key="2">
    <source>
        <dbReference type="EMBL" id="CAA9322771.1"/>
    </source>
</evidence>
<name>A0A6J4L5L3_9ACTN</name>